<evidence type="ECO:0000313" key="3">
    <source>
        <dbReference type="Proteomes" id="UP000036176"/>
    </source>
</evidence>
<reference evidence="2 3" key="1">
    <citation type="journal article" date="2015" name="Genome Biol. Evol.">
        <title>Characterization of Three Mycobacterium spp. with Potential Use in Bioremediation by Genome Sequencing and Comparative Genomics.</title>
        <authorList>
            <person name="Das S."/>
            <person name="Pettersson B.M."/>
            <person name="Behra P.R."/>
            <person name="Ramesh M."/>
            <person name="Dasgupta S."/>
            <person name="Bhattacharya A."/>
            <person name="Kirsebom L.A."/>
        </authorList>
    </citation>
    <scope>NUCLEOTIDE SEQUENCE [LARGE SCALE GENOMIC DNA]</scope>
    <source>
        <strain evidence="2 3">DSM 44219</strain>
    </source>
</reference>
<proteinExistence type="predicted"/>
<feature type="transmembrane region" description="Helical" evidence="1">
    <location>
        <begin position="45"/>
        <end position="66"/>
    </location>
</feature>
<dbReference type="Proteomes" id="UP000036176">
    <property type="component" value="Unassembled WGS sequence"/>
</dbReference>
<gene>
    <name evidence="2" type="ORF">MCHUDSM44219_00732</name>
</gene>
<evidence type="ECO:0000313" key="2">
    <source>
        <dbReference type="EMBL" id="KMO84281.1"/>
    </source>
</evidence>
<dbReference type="EMBL" id="JYNX01000017">
    <property type="protein sequence ID" value="KMO84281.1"/>
    <property type="molecule type" value="Genomic_DNA"/>
</dbReference>
<keyword evidence="3" id="KW-1185">Reference proteome</keyword>
<keyword evidence="1" id="KW-0472">Membrane</keyword>
<name>A0A0J6ZHD9_MYCCU</name>
<comment type="caution">
    <text evidence="2">The sequence shown here is derived from an EMBL/GenBank/DDBJ whole genome shotgun (WGS) entry which is preliminary data.</text>
</comment>
<sequence length="100" mass="10636">MKREAYKFLSGAFAALAYAHALYAVLTSRGMIGKTVFLGRRWGVGFMWAEAGVYSAISLTLGYLGWFAKPTALQHRPASSAVTQGAATAAGTNDPHLVGR</sequence>
<dbReference type="RefSeq" id="WP_236695334.1">
    <property type="nucleotide sequence ID" value="NZ_JYNX01000017.1"/>
</dbReference>
<keyword evidence="1" id="KW-0812">Transmembrane</keyword>
<organism evidence="2 3">
    <name type="scientific">Mycolicibacterium chubuense</name>
    <name type="common">Mycobacterium chubuense</name>
    <dbReference type="NCBI Taxonomy" id="1800"/>
    <lineage>
        <taxon>Bacteria</taxon>
        <taxon>Bacillati</taxon>
        <taxon>Actinomycetota</taxon>
        <taxon>Actinomycetes</taxon>
        <taxon>Mycobacteriales</taxon>
        <taxon>Mycobacteriaceae</taxon>
        <taxon>Mycolicibacterium</taxon>
    </lineage>
</organism>
<evidence type="ECO:0000256" key="1">
    <source>
        <dbReference type="SAM" id="Phobius"/>
    </source>
</evidence>
<dbReference type="AlphaFoldDB" id="A0A0J6ZHD9"/>
<accession>A0A0J6ZHD9</accession>
<keyword evidence="1" id="KW-1133">Transmembrane helix</keyword>
<dbReference type="PATRIC" id="fig|1800.3.peg.738"/>
<protein>
    <submittedName>
        <fullName evidence="2">Uncharacterized protein</fullName>
    </submittedName>
</protein>